<sequence>MADEPATYRIISREHPDGSVLLAAVKDQPGARPDEEILDSLEADMALRRRRSDADGDPK</sequence>
<reference evidence="1" key="1">
    <citation type="submission" date="2024-05" db="EMBL/GenBank/DDBJ databases">
        <title>30 novel species of actinomycetes from the DSMZ collection.</title>
        <authorList>
            <person name="Nouioui I."/>
        </authorList>
    </citation>
    <scope>NUCLEOTIDE SEQUENCE</scope>
    <source>
        <strain evidence="1">DSM 41014</strain>
    </source>
</reference>
<protein>
    <submittedName>
        <fullName evidence="1">Uncharacterized protein</fullName>
    </submittedName>
</protein>
<organism evidence="1 2">
    <name type="scientific">Streptomyces hintoniae</name>
    <dbReference type="NCBI Taxonomy" id="3075521"/>
    <lineage>
        <taxon>Bacteria</taxon>
        <taxon>Bacillati</taxon>
        <taxon>Actinomycetota</taxon>
        <taxon>Actinomycetes</taxon>
        <taxon>Kitasatosporales</taxon>
        <taxon>Streptomycetaceae</taxon>
        <taxon>Streptomyces</taxon>
    </lineage>
</organism>
<comment type="caution">
    <text evidence="1">The sequence shown here is derived from an EMBL/GenBank/DDBJ whole genome shotgun (WGS) entry which is preliminary data.</text>
</comment>
<accession>A0ABU2USF7</accession>
<evidence type="ECO:0000313" key="1">
    <source>
        <dbReference type="EMBL" id="MDT0476222.1"/>
    </source>
</evidence>
<keyword evidence="2" id="KW-1185">Reference proteome</keyword>
<gene>
    <name evidence="1" type="ORF">RM863_29265</name>
</gene>
<dbReference type="Proteomes" id="UP001180489">
    <property type="component" value="Unassembled WGS sequence"/>
</dbReference>
<dbReference type="RefSeq" id="WP_311636937.1">
    <property type="nucleotide sequence ID" value="NZ_JAVRFF010000039.1"/>
</dbReference>
<name>A0ABU2USF7_9ACTN</name>
<dbReference type="EMBL" id="JAVRFF010000039">
    <property type="protein sequence ID" value="MDT0476222.1"/>
    <property type="molecule type" value="Genomic_DNA"/>
</dbReference>
<evidence type="ECO:0000313" key="2">
    <source>
        <dbReference type="Proteomes" id="UP001180489"/>
    </source>
</evidence>
<proteinExistence type="predicted"/>